<dbReference type="PANTHER" id="PTHR48482:SF3">
    <property type="entry name" value="INTERLEUKIN-19"/>
    <property type="match status" value="1"/>
</dbReference>
<dbReference type="InParanoid" id="F7C9S3"/>
<evidence type="ECO:0000256" key="3">
    <source>
        <dbReference type="ARBA" id="ARBA00022514"/>
    </source>
</evidence>
<evidence type="ECO:0000256" key="2">
    <source>
        <dbReference type="ARBA" id="ARBA00008813"/>
    </source>
</evidence>
<evidence type="ECO:0000313" key="7">
    <source>
        <dbReference type="Proteomes" id="UP000002279"/>
    </source>
</evidence>
<comment type="subcellular location">
    <subcellularLocation>
        <location evidence="1">Secreted</location>
    </subcellularLocation>
</comment>
<evidence type="ECO:0000256" key="4">
    <source>
        <dbReference type="ARBA" id="ARBA00022525"/>
    </source>
</evidence>
<sequence>MTILPGRLNLHVDISYVVFSQPSSLCLSVLGMSSQHSGCRAVGWREQGWLLDLILRHRLPFQLDDSCCLILSLVRFYLDRVFRSSWVAELGVQRKVTPVANSFFVVQMKLSQCGNRCPCGNEANRRFQLFQDDFGKLDPKAGVIKALGELNTLFDWMNQVYQQ</sequence>
<evidence type="ECO:0000313" key="6">
    <source>
        <dbReference type="Ensembl" id="ENSOANP00000025872.2"/>
    </source>
</evidence>
<evidence type="ECO:0000256" key="5">
    <source>
        <dbReference type="ARBA" id="ARBA00022729"/>
    </source>
</evidence>
<dbReference type="Ensembl" id="ENSOANT00000029676.2">
    <property type="protein sequence ID" value="ENSOANP00000025872.2"/>
    <property type="gene ID" value="ENSOANG00000012734.3"/>
</dbReference>
<keyword evidence="7" id="KW-1185">Reference proteome</keyword>
<reference evidence="6" key="2">
    <citation type="submission" date="2025-08" db="UniProtKB">
        <authorList>
            <consortium name="Ensembl"/>
        </authorList>
    </citation>
    <scope>IDENTIFICATION</scope>
    <source>
        <strain evidence="6">Glennie</strain>
    </source>
</reference>
<keyword evidence="5" id="KW-0732">Signal</keyword>
<dbReference type="Proteomes" id="UP000002279">
    <property type="component" value="Chromosome 7"/>
</dbReference>
<dbReference type="InterPro" id="IPR009079">
    <property type="entry name" value="4_helix_cytokine-like_core"/>
</dbReference>
<dbReference type="GeneTree" id="ENSGT00950000183124"/>
<dbReference type="GO" id="GO:0005615">
    <property type="term" value="C:extracellular space"/>
    <property type="evidence" value="ECO:0007669"/>
    <property type="project" value="UniProtKB-KW"/>
</dbReference>
<proteinExistence type="inferred from homology"/>
<organism evidence="6 7">
    <name type="scientific">Ornithorhynchus anatinus</name>
    <name type="common">Duckbill platypus</name>
    <dbReference type="NCBI Taxonomy" id="9258"/>
    <lineage>
        <taxon>Eukaryota</taxon>
        <taxon>Metazoa</taxon>
        <taxon>Chordata</taxon>
        <taxon>Craniata</taxon>
        <taxon>Vertebrata</taxon>
        <taxon>Euteleostomi</taxon>
        <taxon>Mammalia</taxon>
        <taxon>Monotremata</taxon>
        <taxon>Ornithorhynchidae</taxon>
        <taxon>Ornithorhynchus</taxon>
    </lineage>
</organism>
<evidence type="ECO:0000256" key="1">
    <source>
        <dbReference type="ARBA" id="ARBA00004613"/>
    </source>
</evidence>
<dbReference type="SUPFAM" id="SSF47266">
    <property type="entry name" value="4-helical cytokines"/>
    <property type="match status" value="1"/>
</dbReference>
<reference evidence="6" key="3">
    <citation type="submission" date="2025-09" db="UniProtKB">
        <authorList>
            <consortium name="Ensembl"/>
        </authorList>
    </citation>
    <scope>IDENTIFICATION</scope>
    <source>
        <strain evidence="6">Glennie</strain>
    </source>
</reference>
<reference evidence="6 7" key="1">
    <citation type="journal article" date="2008" name="Nature">
        <title>Genome analysis of the platypus reveals unique signatures of evolution.</title>
        <authorList>
            <person name="Warren W.C."/>
            <person name="Hillier L.W."/>
            <person name="Marshall Graves J.A."/>
            <person name="Birney E."/>
            <person name="Ponting C.P."/>
            <person name="Grutzner F."/>
            <person name="Belov K."/>
            <person name="Miller W."/>
            <person name="Clarke L."/>
            <person name="Chinwalla A.T."/>
            <person name="Yang S.P."/>
            <person name="Heger A."/>
            <person name="Locke D.P."/>
            <person name="Miethke P."/>
            <person name="Waters P.D."/>
            <person name="Veyrunes F."/>
            <person name="Fulton L."/>
            <person name="Fulton B."/>
            <person name="Graves T."/>
            <person name="Wallis J."/>
            <person name="Puente X.S."/>
            <person name="Lopez-Otin C."/>
            <person name="Ordonez G.R."/>
            <person name="Eichler E.E."/>
            <person name="Chen L."/>
            <person name="Cheng Z."/>
            <person name="Deakin J.E."/>
            <person name="Alsop A."/>
            <person name="Thompson K."/>
            <person name="Kirby P."/>
            <person name="Papenfuss A.T."/>
            <person name="Wakefield M.J."/>
            <person name="Olender T."/>
            <person name="Lancet D."/>
            <person name="Huttley G.A."/>
            <person name="Smit A.F."/>
            <person name="Pask A."/>
            <person name="Temple-Smith P."/>
            <person name="Batzer M.A."/>
            <person name="Walker J.A."/>
            <person name="Konkel M.K."/>
            <person name="Harris R.S."/>
            <person name="Whittington C.M."/>
            <person name="Wong E.S."/>
            <person name="Gemmell N.J."/>
            <person name="Buschiazzo E."/>
            <person name="Vargas Jentzsch I.M."/>
            <person name="Merkel A."/>
            <person name="Schmitz J."/>
            <person name="Zemann A."/>
            <person name="Churakov G."/>
            <person name="Kriegs J.O."/>
            <person name="Brosius J."/>
            <person name="Murchison E.P."/>
            <person name="Sachidanandam R."/>
            <person name="Smith C."/>
            <person name="Hannon G.J."/>
            <person name="Tsend-Ayush E."/>
            <person name="McMillan D."/>
            <person name="Attenborough R."/>
            <person name="Rens W."/>
            <person name="Ferguson-Smith M."/>
            <person name="Lefevre C.M."/>
            <person name="Sharp J.A."/>
            <person name="Nicholas K.R."/>
            <person name="Ray D.A."/>
            <person name="Kube M."/>
            <person name="Reinhardt R."/>
            <person name="Pringle T.H."/>
            <person name="Taylor J."/>
            <person name="Jones R.C."/>
            <person name="Nixon B."/>
            <person name="Dacheux J.L."/>
            <person name="Niwa H."/>
            <person name="Sekita Y."/>
            <person name="Huang X."/>
            <person name="Stark A."/>
            <person name="Kheradpour P."/>
            <person name="Kellis M."/>
            <person name="Flicek P."/>
            <person name="Chen Y."/>
            <person name="Webber C."/>
            <person name="Hardison R."/>
            <person name="Nelson J."/>
            <person name="Hallsworth-Pepin K."/>
            <person name="Delehaunty K."/>
            <person name="Markovic C."/>
            <person name="Minx P."/>
            <person name="Feng Y."/>
            <person name="Kremitzki C."/>
            <person name="Mitreva M."/>
            <person name="Glasscock J."/>
            <person name="Wylie T."/>
            <person name="Wohldmann P."/>
            <person name="Thiru P."/>
            <person name="Nhan M.N."/>
            <person name="Pohl C.S."/>
            <person name="Smith S.M."/>
            <person name="Hou S."/>
            <person name="Nefedov M."/>
            <person name="de Jong P.J."/>
            <person name="Renfree M.B."/>
            <person name="Mardis E.R."/>
            <person name="Wilson R.K."/>
        </authorList>
    </citation>
    <scope>NUCLEOTIDE SEQUENCE [LARGE SCALE GENOMIC DNA]</scope>
    <source>
        <strain evidence="6 7">Glennie</strain>
    </source>
</reference>
<dbReference type="HOGENOM" id="CLU_2229323_0_0_1"/>
<dbReference type="AlphaFoldDB" id="F7C9S3"/>
<accession>F7C9S3</accession>
<keyword evidence="4" id="KW-0964">Secreted</keyword>
<dbReference type="InterPro" id="IPR020443">
    <property type="entry name" value="IL-10/19/20/24/26"/>
</dbReference>
<dbReference type="PANTHER" id="PTHR48482">
    <property type="entry name" value="INTERLEUKIN-19-RELATED"/>
    <property type="match status" value="1"/>
</dbReference>
<comment type="similarity">
    <text evidence="2">Belongs to the IL-10 family.</text>
</comment>
<protein>
    <submittedName>
        <fullName evidence="6">Uncharacterized protein</fullName>
    </submittedName>
</protein>
<keyword evidence="3" id="KW-0202">Cytokine</keyword>
<name>F7C9S3_ORNAN</name>
<dbReference type="GO" id="GO:0005125">
    <property type="term" value="F:cytokine activity"/>
    <property type="evidence" value="ECO:0007669"/>
    <property type="project" value="UniProtKB-KW"/>
</dbReference>
<dbReference type="Gene3D" id="1.20.1250.10">
    <property type="match status" value="1"/>
</dbReference>
<dbReference type="Bgee" id="ENSOANG00000012734">
    <property type="expression patterns" value="Expressed in endometrium and 2 other cell types or tissues"/>
</dbReference>